<gene>
    <name evidence="1" type="ORF">OSB1V03_LOCUS19308</name>
</gene>
<reference evidence="1" key="1">
    <citation type="submission" date="2020-11" db="EMBL/GenBank/DDBJ databases">
        <authorList>
            <person name="Tran Van P."/>
        </authorList>
    </citation>
    <scope>NUCLEOTIDE SEQUENCE</scope>
</reference>
<dbReference type="EMBL" id="CAJPIZ010027931">
    <property type="protein sequence ID" value="CAG2119359.1"/>
    <property type="molecule type" value="Genomic_DNA"/>
</dbReference>
<protein>
    <submittedName>
        <fullName evidence="1">Uncharacterized protein</fullName>
    </submittedName>
</protein>
<accession>A0A7R9LJE4</accession>
<evidence type="ECO:0000313" key="2">
    <source>
        <dbReference type="Proteomes" id="UP000759131"/>
    </source>
</evidence>
<dbReference type="EMBL" id="OC882506">
    <property type="protein sequence ID" value="CAD7642789.1"/>
    <property type="molecule type" value="Genomic_DNA"/>
</dbReference>
<name>A0A7R9LJE4_9ACAR</name>
<proteinExistence type="predicted"/>
<sequence>MYGTGSGRRGAVGRTPYDTSLSFRSQLNQLATNRSQSNQSFDQSMNKSYLKSYNVLGDTSLNSSAHQLSQSVLISQTAYHTLKPYVSLLPVLVIEAISSDGM</sequence>
<organism evidence="1">
    <name type="scientific">Medioppia subpectinata</name>
    <dbReference type="NCBI Taxonomy" id="1979941"/>
    <lineage>
        <taxon>Eukaryota</taxon>
        <taxon>Metazoa</taxon>
        <taxon>Ecdysozoa</taxon>
        <taxon>Arthropoda</taxon>
        <taxon>Chelicerata</taxon>
        <taxon>Arachnida</taxon>
        <taxon>Acari</taxon>
        <taxon>Acariformes</taxon>
        <taxon>Sarcoptiformes</taxon>
        <taxon>Oribatida</taxon>
        <taxon>Brachypylina</taxon>
        <taxon>Oppioidea</taxon>
        <taxon>Oppiidae</taxon>
        <taxon>Medioppia</taxon>
    </lineage>
</organism>
<dbReference type="OrthoDB" id="103454at2759"/>
<dbReference type="Proteomes" id="UP000759131">
    <property type="component" value="Unassembled WGS sequence"/>
</dbReference>
<evidence type="ECO:0000313" key="1">
    <source>
        <dbReference type="EMBL" id="CAD7642789.1"/>
    </source>
</evidence>
<feature type="non-terminal residue" evidence="1">
    <location>
        <position position="1"/>
    </location>
</feature>
<dbReference type="AlphaFoldDB" id="A0A7R9LJE4"/>
<keyword evidence="2" id="KW-1185">Reference proteome</keyword>